<keyword evidence="3 10" id="KW-0436">Ligase</keyword>
<dbReference type="PROSITE" id="PS50979">
    <property type="entry name" value="BC"/>
    <property type="match status" value="1"/>
</dbReference>
<evidence type="ECO:0000256" key="4">
    <source>
        <dbReference type="ARBA" id="ARBA00022741"/>
    </source>
</evidence>
<name>A0A852TN69_9ACTN</name>
<keyword evidence="11" id="KW-1185">Reference proteome</keyword>
<proteinExistence type="predicted"/>
<dbReference type="SUPFAM" id="SSF56059">
    <property type="entry name" value="Glutathione synthetase ATP-binding domain-like"/>
    <property type="match status" value="1"/>
</dbReference>
<comment type="catalytic activity">
    <reaction evidence="6">
        <text>N(6)-biotinyl-L-lysyl-[protein] + hydrogencarbonate + ATP = N(6)-carboxybiotinyl-L-lysyl-[protein] + ADP + phosphate + H(+)</text>
        <dbReference type="Rhea" id="RHEA:13501"/>
        <dbReference type="Rhea" id="RHEA-COMP:10505"/>
        <dbReference type="Rhea" id="RHEA-COMP:10506"/>
        <dbReference type="ChEBI" id="CHEBI:15378"/>
        <dbReference type="ChEBI" id="CHEBI:17544"/>
        <dbReference type="ChEBI" id="CHEBI:30616"/>
        <dbReference type="ChEBI" id="CHEBI:43474"/>
        <dbReference type="ChEBI" id="CHEBI:83144"/>
        <dbReference type="ChEBI" id="CHEBI:83145"/>
        <dbReference type="ChEBI" id="CHEBI:456216"/>
        <dbReference type="EC" id="6.3.4.14"/>
    </reaction>
</comment>
<keyword evidence="4 7" id="KW-0547">Nucleotide-binding</keyword>
<evidence type="ECO:0000256" key="3">
    <source>
        <dbReference type="ARBA" id="ARBA00022598"/>
    </source>
</evidence>
<dbReference type="AlphaFoldDB" id="A0A852TN69"/>
<keyword evidence="5 7" id="KW-0067">ATP-binding</keyword>
<dbReference type="SUPFAM" id="SSF52440">
    <property type="entry name" value="PreATP-grasp domain"/>
    <property type="match status" value="1"/>
</dbReference>
<dbReference type="Pfam" id="PF00289">
    <property type="entry name" value="Biotin_carb_N"/>
    <property type="match status" value="1"/>
</dbReference>
<dbReference type="Pfam" id="PF02785">
    <property type="entry name" value="Biotin_carb_C"/>
    <property type="match status" value="1"/>
</dbReference>
<dbReference type="InterPro" id="IPR016185">
    <property type="entry name" value="PreATP-grasp_dom_sf"/>
</dbReference>
<evidence type="ECO:0000256" key="7">
    <source>
        <dbReference type="PROSITE-ProRule" id="PRU00409"/>
    </source>
</evidence>
<dbReference type="PANTHER" id="PTHR48095">
    <property type="entry name" value="PYRUVATE CARBOXYLASE SUBUNIT A"/>
    <property type="match status" value="1"/>
</dbReference>
<dbReference type="InterPro" id="IPR011764">
    <property type="entry name" value="Biotin_carboxylation_dom"/>
</dbReference>
<dbReference type="InterPro" id="IPR005482">
    <property type="entry name" value="Biotin_COase_C"/>
</dbReference>
<protein>
    <recommendedName>
        <fullName evidence="2">biotin carboxylase</fullName>
        <ecNumber evidence="2">6.3.4.14</ecNumber>
    </recommendedName>
</protein>
<evidence type="ECO:0000313" key="10">
    <source>
        <dbReference type="EMBL" id="NYE45409.1"/>
    </source>
</evidence>
<dbReference type="Gene3D" id="3.30.470.20">
    <property type="entry name" value="ATP-grasp fold, B domain"/>
    <property type="match status" value="1"/>
</dbReference>
<dbReference type="GO" id="GO:0005524">
    <property type="term" value="F:ATP binding"/>
    <property type="evidence" value="ECO:0007669"/>
    <property type="project" value="UniProtKB-UniRule"/>
</dbReference>
<dbReference type="RefSeq" id="WP_179641638.1">
    <property type="nucleotide sequence ID" value="NZ_BAAAYY010000007.1"/>
</dbReference>
<feature type="domain" description="ATP-grasp" evidence="8">
    <location>
        <begin position="126"/>
        <end position="322"/>
    </location>
</feature>
<evidence type="ECO:0000259" key="8">
    <source>
        <dbReference type="PROSITE" id="PS50975"/>
    </source>
</evidence>
<dbReference type="GO" id="GO:0004075">
    <property type="term" value="F:biotin carboxylase activity"/>
    <property type="evidence" value="ECO:0007669"/>
    <property type="project" value="UniProtKB-EC"/>
</dbReference>
<comment type="function">
    <text evidence="1">This protein is a component of the acetyl coenzyme A carboxylase complex; first, biotin carboxylase catalyzes the carboxylation of the carrier protein and then the transcarboxylase transfers the carboxyl group to form malonyl-CoA.</text>
</comment>
<evidence type="ECO:0000256" key="6">
    <source>
        <dbReference type="ARBA" id="ARBA00048600"/>
    </source>
</evidence>
<evidence type="ECO:0000259" key="9">
    <source>
        <dbReference type="PROSITE" id="PS50979"/>
    </source>
</evidence>
<dbReference type="PANTHER" id="PTHR48095:SF2">
    <property type="entry name" value="BIOTIN CARBOXYLASE, CHLOROPLASTIC"/>
    <property type="match status" value="1"/>
</dbReference>
<evidence type="ECO:0000256" key="2">
    <source>
        <dbReference type="ARBA" id="ARBA00013263"/>
    </source>
</evidence>
<dbReference type="PROSITE" id="PS50975">
    <property type="entry name" value="ATP_GRASP"/>
    <property type="match status" value="1"/>
</dbReference>
<dbReference type="SUPFAM" id="SSF51246">
    <property type="entry name" value="Rudiment single hybrid motif"/>
    <property type="match status" value="1"/>
</dbReference>
<dbReference type="GO" id="GO:0046872">
    <property type="term" value="F:metal ion binding"/>
    <property type="evidence" value="ECO:0007669"/>
    <property type="project" value="InterPro"/>
</dbReference>
<accession>A0A852TN69</accession>
<dbReference type="Proteomes" id="UP000589036">
    <property type="component" value="Unassembled WGS sequence"/>
</dbReference>
<dbReference type="SMART" id="SM00878">
    <property type="entry name" value="Biotin_carb_C"/>
    <property type="match status" value="1"/>
</dbReference>
<evidence type="ECO:0000313" key="11">
    <source>
        <dbReference type="Proteomes" id="UP000589036"/>
    </source>
</evidence>
<evidence type="ECO:0000256" key="5">
    <source>
        <dbReference type="ARBA" id="ARBA00022840"/>
    </source>
</evidence>
<reference evidence="10 11" key="1">
    <citation type="submission" date="2020-07" db="EMBL/GenBank/DDBJ databases">
        <title>Sequencing the genomes of 1000 actinobacteria strains.</title>
        <authorList>
            <person name="Klenk H.-P."/>
        </authorList>
    </citation>
    <scope>NUCLEOTIDE SEQUENCE [LARGE SCALE GENOMIC DNA]</scope>
    <source>
        <strain evidence="10 11">CXB654</strain>
    </source>
</reference>
<dbReference type="EMBL" id="JACCCC010000001">
    <property type="protein sequence ID" value="NYE45409.1"/>
    <property type="molecule type" value="Genomic_DNA"/>
</dbReference>
<organism evidence="10 11">
    <name type="scientific">Spinactinospora alkalitolerans</name>
    <dbReference type="NCBI Taxonomy" id="687207"/>
    <lineage>
        <taxon>Bacteria</taxon>
        <taxon>Bacillati</taxon>
        <taxon>Actinomycetota</taxon>
        <taxon>Actinomycetes</taxon>
        <taxon>Streptosporangiales</taxon>
        <taxon>Nocardiopsidaceae</taxon>
        <taxon>Spinactinospora</taxon>
    </lineage>
</organism>
<gene>
    <name evidence="10" type="ORF">HDA32_000529</name>
</gene>
<dbReference type="InterPro" id="IPR005479">
    <property type="entry name" value="CPAse_ATP-bd"/>
</dbReference>
<feature type="domain" description="Biotin carboxylation" evidence="9">
    <location>
        <begin position="7"/>
        <end position="453"/>
    </location>
</feature>
<dbReference type="InterPro" id="IPR011761">
    <property type="entry name" value="ATP-grasp"/>
</dbReference>
<dbReference type="EC" id="6.3.4.14" evidence="2"/>
<dbReference type="InterPro" id="IPR051602">
    <property type="entry name" value="ACC_Biotin_Carboxylase"/>
</dbReference>
<dbReference type="InterPro" id="IPR011054">
    <property type="entry name" value="Rudment_hybrid_motif"/>
</dbReference>
<dbReference type="InterPro" id="IPR005481">
    <property type="entry name" value="BC-like_N"/>
</dbReference>
<comment type="caution">
    <text evidence="10">The sequence shown here is derived from an EMBL/GenBank/DDBJ whole genome shotgun (WGS) entry which is preliminary data.</text>
</comment>
<evidence type="ECO:0000256" key="1">
    <source>
        <dbReference type="ARBA" id="ARBA00003761"/>
    </source>
</evidence>
<dbReference type="Pfam" id="PF02786">
    <property type="entry name" value="CPSase_L_D2"/>
    <property type="match status" value="1"/>
</dbReference>
<sequence length="459" mass="49243">MSARRRSIDTVFVANRGEIALRVVRACKEMGIRSVVGYSVPDADTAAVRAADTAVRIGPADGRRSYLYPPALIEAALRSGAQAVHPGYGFLAEDPEFAEICAQNGLIFVGPEPAVMAMLGDKVLARRMMSEIGVPVLPGTAEPVAGDRAVLDEAARIGLPLIIKAAAGGGGRGMQVVTDRDALLPGYRTARVSAREYFGDDRVYLERYWEQVRHVEVQVLADGHGTVLHLGERDCSVQRRHQKLIEETPGPGLPPSVAERLAEYAVRGARAAGYTGAGTFEFLVAGDEIAFIEANCRIQVEHPVTEVATGVDLVREQLLVAAGERLSFGQADVRPRGTAIECRVNAEDPERGFVPSGGRLDEFAPPGGPFVRVDTHGYPGATVTPDYDSLLAKVIVWGPDRDQALNRMERALGEFRIAGAGVRTTIPLLLDVLRDPRFRAGACTTSYLDGRDVVGASPN</sequence>